<organism evidence="1 2">
    <name type="scientific">Trema orientale</name>
    <name type="common">Charcoal tree</name>
    <name type="synonym">Celtis orientalis</name>
    <dbReference type="NCBI Taxonomy" id="63057"/>
    <lineage>
        <taxon>Eukaryota</taxon>
        <taxon>Viridiplantae</taxon>
        <taxon>Streptophyta</taxon>
        <taxon>Embryophyta</taxon>
        <taxon>Tracheophyta</taxon>
        <taxon>Spermatophyta</taxon>
        <taxon>Magnoliopsida</taxon>
        <taxon>eudicotyledons</taxon>
        <taxon>Gunneridae</taxon>
        <taxon>Pentapetalae</taxon>
        <taxon>rosids</taxon>
        <taxon>fabids</taxon>
        <taxon>Rosales</taxon>
        <taxon>Cannabaceae</taxon>
        <taxon>Trema</taxon>
    </lineage>
</organism>
<dbReference type="InParanoid" id="A0A2P5BY19"/>
<proteinExistence type="predicted"/>
<sequence>MKGVCLMLNRPPIKKKEDGSASEMMSRFWYSVVHTGGIIGKSSKAKFEAICQTSKAKLQSPLQIAKHPEKFRHFHGIGLHCLRLQ</sequence>
<protein>
    <submittedName>
        <fullName evidence="1">Uncharacterized protein</fullName>
    </submittedName>
</protein>
<dbReference type="EMBL" id="JXTC01000441">
    <property type="protein sequence ID" value="PON53675.1"/>
    <property type="molecule type" value="Genomic_DNA"/>
</dbReference>
<reference evidence="2" key="1">
    <citation type="submission" date="2016-06" db="EMBL/GenBank/DDBJ databases">
        <title>Parallel loss of symbiosis genes in relatives of nitrogen-fixing non-legume Parasponia.</title>
        <authorList>
            <person name="Van Velzen R."/>
            <person name="Holmer R."/>
            <person name="Bu F."/>
            <person name="Rutten L."/>
            <person name="Van Zeijl A."/>
            <person name="Liu W."/>
            <person name="Santuari L."/>
            <person name="Cao Q."/>
            <person name="Sharma T."/>
            <person name="Shen D."/>
            <person name="Roswanjaya Y."/>
            <person name="Wardhani T."/>
            <person name="Kalhor M.S."/>
            <person name="Jansen J."/>
            <person name="Van den Hoogen J."/>
            <person name="Gungor B."/>
            <person name="Hartog M."/>
            <person name="Hontelez J."/>
            <person name="Verver J."/>
            <person name="Yang W.-C."/>
            <person name="Schijlen E."/>
            <person name="Repin R."/>
            <person name="Schilthuizen M."/>
            <person name="Schranz E."/>
            <person name="Heidstra R."/>
            <person name="Miyata K."/>
            <person name="Fedorova E."/>
            <person name="Kohlen W."/>
            <person name="Bisseling T."/>
            <person name="Smit S."/>
            <person name="Geurts R."/>
        </authorList>
    </citation>
    <scope>NUCLEOTIDE SEQUENCE [LARGE SCALE GENOMIC DNA]</scope>
    <source>
        <strain evidence="2">cv. RG33-2</strain>
    </source>
</reference>
<comment type="caution">
    <text evidence="1">The sequence shown here is derived from an EMBL/GenBank/DDBJ whole genome shotgun (WGS) entry which is preliminary data.</text>
</comment>
<evidence type="ECO:0000313" key="1">
    <source>
        <dbReference type="EMBL" id="PON53675.1"/>
    </source>
</evidence>
<keyword evidence="2" id="KW-1185">Reference proteome</keyword>
<dbReference type="AlphaFoldDB" id="A0A2P5BY19"/>
<gene>
    <name evidence="1" type="ORF">TorRG33x02_304640</name>
</gene>
<name>A0A2P5BY19_TREOI</name>
<evidence type="ECO:0000313" key="2">
    <source>
        <dbReference type="Proteomes" id="UP000237000"/>
    </source>
</evidence>
<dbReference type="Proteomes" id="UP000237000">
    <property type="component" value="Unassembled WGS sequence"/>
</dbReference>
<accession>A0A2P5BY19</accession>